<protein>
    <submittedName>
        <fullName evidence="1">Uncharacterized protein</fullName>
    </submittedName>
</protein>
<gene>
    <name evidence="1" type="ORF">COW72_02550</name>
</gene>
<proteinExistence type="predicted"/>
<name>A0A2H0FGC3_9BACT</name>
<organism evidence="1 2">
    <name type="scientific">Candidatus Nealsonbacteria bacterium CG18_big_fil_WC_8_21_14_2_50_37_10</name>
    <dbReference type="NCBI Taxonomy" id="1974717"/>
    <lineage>
        <taxon>Bacteria</taxon>
        <taxon>Candidatus Nealsoniibacteriota</taxon>
    </lineage>
</organism>
<sequence length="103" mass="12219">MDKGAFVKKGWLSRLEAVQWMMKQPDLYKIYPKKPGESNWQRARRAVEDIFPTKPVGAYVEKTGKFELQRRRRELDREQRISAPAKKKFTTKRLGLFDKFTGK</sequence>
<dbReference type="EMBL" id="PCUC01000136">
    <property type="protein sequence ID" value="PIQ05768.1"/>
    <property type="molecule type" value="Genomic_DNA"/>
</dbReference>
<dbReference type="Proteomes" id="UP000230778">
    <property type="component" value="Unassembled WGS sequence"/>
</dbReference>
<dbReference type="AlphaFoldDB" id="A0A2H0FGC3"/>
<evidence type="ECO:0000313" key="2">
    <source>
        <dbReference type="Proteomes" id="UP000230778"/>
    </source>
</evidence>
<comment type="caution">
    <text evidence="1">The sequence shown here is derived from an EMBL/GenBank/DDBJ whole genome shotgun (WGS) entry which is preliminary data.</text>
</comment>
<reference evidence="1 2" key="1">
    <citation type="submission" date="2017-09" db="EMBL/GenBank/DDBJ databases">
        <title>Depth-based differentiation of microbial function through sediment-hosted aquifers and enrichment of novel symbionts in the deep terrestrial subsurface.</title>
        <authorList>
            <person name="Probst A.J."/>
            <person name="Ladd B."/>
            <person name="Jarett J.K."/>
            <person name="Geller-Mcgrath D.E."/>
            <person name="Sieber C.M."/>
            <person name="Emerson J.B."/>
            <person name="Anantharaman K."/>
            <person name="Thomas B.C."/>
            <person name="Malmstrom R."/>
            <person name="Stieglmeier M."/>
            <person name="Klingl A."/>
            <person name="Woyke T."/>
            <person name="Ryan C.M."/>
            <person name="Banfield J.F."/>
        </authorList>
    </citation>
    <scope>NUCLEOTIDE SEQUENCE [LARGE SCALE GENOMIC DNA]</scope>
    <source>
        <strain evidence="1">CG18_big_fil_WC_8_21_14_2_50_37_10</strain>
    </source>
</reference>
<accession>A0A2H0FGC3</accession>
<evidence type="ECO:0000313" key="1">
    <source>
        <dbReference type="EMBL" id="PIQ05768.1"/>
    </source>
</evidence>